<keyword evidence="8" id="KW-0812">Transmembrane</keyword>
<name>A0A841CQZ1_9PSEU</name>
<evidence type="ECO:0000256" key="1">
    <source>
        <dbReference type="ARBA" id="ARBA00004418"/>
    </source>
</evidence>
<dbReference type="RefSeq" id="WP_184695044.1">
    <property type="nucleotide sequence ID" value="NZ_JACHJN010000009.1"/>
</dbReference>
<organism evidence="10 11">
    <name type="scientific">Saccharothrix tamanrassetensis</name>
    <dbReference type="NCBI Taxonomy" id="1051531"/>
    <lineage>
        <taxon>Bacteria</taxon>
        <taxon>Bacillati</taxon>
        <taxon>Actinomycetota</taxon>
        <taxon>Actinomycetes</taxon>
        <taxon>Pseudonocardiales</taxon>
        <taxon>Pseudonocardiaceae</taxon>
        <taxon>Saccharothrix</taxon>
    </lineage>
</organism>
<dbReference type="AlphaFoldDB" id="A0A841CQZ1"/>
<keyword evidence="4" id="KW-0732">Signal</keyword>
<dbReference type="Proteomes" id="UP000547510">
    <property type="component" value="Unassembled WGS sequence"/>
</dbReference>
<evidence type="ECO:0000256" key="3">
    <source>
        <dbReference type="ARBA" id="ARBA00022679"/>
    </source>
</evidence>
<dbReference type="UniPathway" id="UPA00286"/>
<comment type="pathway">
    <text evidence="2">Glycan biosynthesis; alginate biosynthesis.</text>
</comment>
<dbReference type="InterPro" id="IPR031811">
    <property type="entry name" value="ALGX/ALGJ_SGNH-like"/>
</dbReference>
<keyword evidence="8" id="KW-0472">Membrane</keyword>
<feature type="region of interest" description="Disordered" evidence="7">
    <location>
        <begin position="109"/>
        <end position="138"/>
    </location>
</feature>
<evidence type="ECO:0000256" key="2">
    <source>
        <dbReference type="ARBA" id="ARBA00005182"/>
    </source>
</evidence>
<evidence type="ECO:0000256" key="7">
    <source>
        <dbReference type="SAM" id="MobiDB-lite"/>
    </source>
</evidence>
<evidence type="ECO:0000256" key="4">
    <source>
        <dbReference type="ARBA" id="ARBA00022729"/>
    </source>
</evidence>
<reference evidence="10 11" key="1">
    <citation type="submission" date="2020-08" db="EMBL/GenBank/DDBJ databases">
        <title>Genomic Encyclopedia of Type Strains, Phase III (KMG-III): the genomes of soil and plant-associated and newly described type strains.</title>
        <authorList>
            <person name="Whitman W."/>
        </authorList>
    </citation>
    <scope>NUCLEOTIDE SEQUENCE [LARGE SCALE GENOMIC DNA]</scope>
    <source>
        <strain evidence="10 11">CECT 8640</strain>
    </source>
</reference>
<comment type="caution">
    <text evidence="10">The sequence shown here is derived from an EMBL/GenBank/DDBJ whole genome shotgun (WGS) entry which is preliminary data.</text>
</comment>
<comment type="subcellular location">
    <subcellularLocation>
        <location evidence="1">Periplasm</location>
    </subcellularLocation>
</comment>
<proteinExistence type="predicted"/>
<evidence type="ECO:0000256" key="6">
    <source>
        <dbReference type="ARBA" id="ARBA00022841"/>
    </source>
</evidence>
<dbReference type="GO" id="GO:0042597">
    <property type="term" value="C:periplasmic space"/>
    <property type="evidence" value="ECO:0007669"/>
    <property type="project" value="UniProtKB-SubCell"/>
</dbReference>
<feature type="domain" description="AlgX/AlgJ SGNH hydrolase-like" evidence="9">
    <location>
        <begin position="144"/>
        <end position="277"/>
    </location>
</feature>
<dbReference type="GO" id="GO:0016740">
    <property type="term" value="F:transferase activity"/>
    <property type="evidence" value="ECO:0007669"/>
    <property type="project" value="UniProtKB-KW"/>
</dbReference>
<gene>
    <name evidence="10" type="ORF">FHS29_005383</name>
</gene>
<dbReference type="EMBL" id="JACHJN010000009">
    <property type="protein sequence ID" value="MBB5958774.1"/>
    <property type="molecule type" value="Genomic_DNA"/>
</dbReference>
<evidence type="ECO:0000256" key="8">
    <source>
        <dbReference type="SAM" id="Phobius"/>
    </source>
</evidence>
<dbReference type="GO" id="GO:0042121">
    <property type="term" value="P:alginic acid biosynthetic process"/>
    <property type="evidence" value="ECO:0007669"/>
    <property type="project" value="UniProtKB-UniPathway"/>
</dbReference>
<accession>A0A841CQZ1</accession>
<evidence type="ECO:0000259" key="9">
    <source>
        <dbReference type="Pfam" id="PF16822"/>
    </source>
</evidence>
<evidence type="ECO:0000313" key="11">
    <source>
        <dbReference type="Proteomes" id="UP000547510"/>
    </source>
</evidence>
<keyword evidence="5" id="KW-0574">Periplasm</keyword>
<keyword evidence="11" id="KW-1185">Reference proteome</keyword>
<keyword evidence="6" id="KW-0016">Alginate biosynthesis</keyword>
<protein>
    <recommendedName>
        <fullName evidence="9">AlgX/AlgJ SGNH hydrolase-like domain-containing protein</fullName>
    </recommendedName>
</protein>
<dbReference type="Pfam" id="PF16822">
    <property type="entry name" value="ALGX"/>
    <property type="match status" value="1"/>
</dbReference>
<sequence>MTAHQESRSETKFVLPPVHESLLPTEHALHRPRHGATQRLSLICAVVFLTLPAVAFVLGVRPREFENRALTAFPGVTEISRLQGWASDHLPLREQAIGLYDDISRGVFGEPPARPKADTGGPPIPTETSKPAKPKRPPVTFPDVVEGTNGWLYLGNELAGHCSQALTTDEVMQRMRALRDGVTSSGRRFVVVIAPDKATLYPQNLPADLPGRECHREVVDEFWKAVAGEDYLLDVRKDLKDWGERLGTPVYGPVDAHWGEEGGVVMARRIAEELRPGISSKWRVDEGPAWQAAADLPPLIGRTGTTTGLSYLIRPDGRTNQTRDSTPREFTTPIRLNTATGPGTYGYRVGMLSDSFTIRTTKYLGSVFGDLTIMHHGNLAADRGEAAGKMLADKSTVVVEVAERSLVSGSLSLLNPVIADAVVKELKAKPIR</sequence>
<feature type="transmembrane region" description="Helical" evidence="8">
    <location>
        <begin position="40"/>
        <end position="60"/>
    </location>
</feature>
<keyword evidence="3" id="KW-0808">Transferase</keyword>
<evidence type="ECO:0000256" key="5">
    <source>
        <dbReference type="ARBA" id="ARBA00022764"/>
    </source>
</evidence>
<evidence type="ECO:0000313" key="10">
    <source>
        <dbReference type="EMBL" id="MBB5958774.1"/>
    </source>
</evidence>
<keyword evidence="8" id="KW-1133">Transmembrane helix</keyword>